<organism evidence="2 3">
    <name type="scientific">Flammeovirga pacifica</name>
    <dbReference type="NCBI Taxonomy" id="915059"/>
    <lineage>
        <taxon>Bacteria</taxon>
        <taxon>Pseudomonadati</taxon>
        <taxon>Bacteroidota</taxon>
        <taxon>Cytophagia</taxon>
        <taxon>Cytophagales</taxon>
        <taxon>Flammeovirgaceae</taxon>
        <taxon>Flammeovirga</taxon>
    </lineage>
</organism>
<gene>
    <name evidence="2" type="ORF">NH26_22735</name>
</gene>
<comment type="caution">
    <text evidence="2">The sequence shown here is derived from an EMBL/GenBank/DDBJ whole genome shotgun (WGS) entry which is preliminary data.</text>
</comment>
<evidence type="ECO:0000259" key="1">
    <source>
        <dbReference type="Pfam" id="PF07632"/>
    </source>
</evidence>
<dbReference type="EMBL" id="JRYR02000002">
    <property type="protein sequence ID" value="OHX64409.1"/>
    <property type="molecule type" value="Genomic_DNA"/>
</dbReference>
<dbReference type="GO" id="GO:0016799">
    <property type="term" value="F:hydrolase activity, hydrolyzing N-glycosyl compounds"/>
    <property type="evidence" value="ECO:0007669"/>
    <property type="project" value="InterPro"/>
</dbReference>
<evidence type="ECO:0000313" key="3">
    <source>
        <dbReference type="Proteomes" id="UP000179797"/>
    </source>
</evidence>
<sequence>MYSIVLLILFSFGVGACSKNMQQKESPKVEKPRVIITTDINTTRYYKADEYAIVYMLWYADFVQIESIITCRPSDSSSDRLSDLLNLYQKDYENVSFQFHENRFPSPKDLASLVCRDKEKAAIKIIQAARQKTEQPLWILMLGNMKVVKEALLLAPDIENKIRLISIGTGIKSPDEDVCGNLNWNGWGRTEIYNRFKSLWWIENDWAYKGISEGEVSNEVMNKVGQCGALGKIMLNNTQPTLVLDKAIPFMFLLDPTIHPNHPEFGGWTGNYIKPFPVERPNYWVDRAETKKWNYKNPCSSWELAEQVYRERKFSVQNRKNEMYASLVDRLTQLYSKTKGTKY</sequence>
<evidence type="ECO:0000313" key="2">
    <source>
        <dbReference type="EMBL" id="OHX64409.1"/>
    </source>
</evidence>
<name>A0A1S1YTR0_FLAPC</name>
<dbReference type="InterPro" id="IPR036452">
    <property type="entry name" value="Ribo_hydro-like"/>
</dbReference>
<dbReference type="SUPFAM" id="SSF53590">
    <property type="entry name" value="Nucleoside hydrolase"/>
    <property type="match status" value="1"/>
</dbReference>
<feature type="domain" description="Cellulose-binding Sde182 nucleoside hydrolase-like" evidence="1">
    <location>
        <begin position="33"/>
        <end position="272"/>
    </location>
</feature>
<dbReference type="Pfam" id="PF07632">
    <property type="entry name" value="Sde182_NH-like"/>
    <property type="match status" value="1"/>
</dbReference>
<protein>
    <recommendedName>
        <fullName evidence="1">Cellulose-binding Sde182 nucleoside hydrolase-like domain-containing protein</fullName>
    </recommendedName>
</protein>
<dbReference type="AlphaFoldDB" id="A0A1S1YTR0"/>
<dbReference type="Gene3D" id="3.90.245.10">
    <property type="entry name" value="Ribonucleoside hydrolase-like"/>
    <property type="match status" value="1"/>
</dbReference>
<dbReference type="STRING" id="915059.NH26_22735"/>
<keyword evidence="3" id="KW-1185">Reference proteome</keyword>
<dbReference type="Proteomes" id="UP000179797">
    <property type="component" value="Unassembled WGS sequence"/>
</dbReference>
<dbReference type="InterPro" id="IPR011483">
    <property type="entry name" value="Sde182_NH-like"/>
</dbReference>
<accession>A0A1S1YTR0</accession>
<proteinExistence type="predicted"/>
<reference evidence="2 3" key="1">
    <citation type="journal article" date="2012" name="Int. J. Syst. Evol. Microbiol.">
        <title>Flammeovirga pacifica sp. nov., isolated from deep-sea sediment.</title>
        <authorList>
            <person name="Xu H."/>
            <person name="Fu Y."/>
            <person name="Yang N."/>
            <person name="Ding Z."/>
            <person name="Lai Q."/>
            <person name="Zeng R."/>
        </authorList>
    </citation>
    <scope>NUCLEOTIDE SEQUENCE [LARGE SCALE GENOMIC DNA]</scope>
    <source>
        <strain evidence="3">DSM 24597 / LMG 26175 / WPAGA1</strain>
    </source>
</reference>